<organism evidence="7 8">
    <name type="scientific">Glonium stellatum</name>
    <dbReference type="NCBI Taxonomy" id="574774"/>
    <lineage>
        <taxon>Eukaryota</taxon>
        <taxon>Fungi</taxon>
        <taxon>Dikarya</taxon>
        <taxon>Ascomycota</taxon>
        <taxon>Pezizomycotina</taxon>
        <taxon>Dothideomycetes</taxon>
        <taxon>Pleosporomycetidae</taxon>
        <taxon>Gloniales</taxon>
        <taxon>Gloniaceae</taxon>
        <taxon>Glonium</taxon>
    </lineage>
</organism>
<evidence type="ECO:0000313" key="8">
    <source>
        <dbReference type="Proteomes" id="UP000250140"/>
    </source>
</evidence>
<evidence type="ECO:0008006" key="9">
    <source>
        <dbReference type="Google" id="ProtNLM"/>
    </source>
</evidence>
<dbReference type="Gene3D" id="3.40.50.1820">
    <property type="entry name" value="alpha/beta hydrolase"/>
    <property type="match status" value="1"/>
</dbReference>
<dbReference type="InterPro" id="IPR052374">
    <property type="entry name" value="SERAC1"/>
</dbReference>
<dbReference type="Proteomes" id="UP000250140">
    <property type="component" value="Unassembled WGS sequence"/>
</dbReference>
<evidence type="ECO:0000256" key="4">
    <source>
        <dbReference type="ARBA" id="ARBA00022824"/>
    </source>
</evidence>
<dbReference type="GO" id="GO:0005739">
    <property type="term" value="C:mitochondrion"/>
    <property type="evidence" value="ECO:0007669"/>
    <property type="project" value="UniProtKB-SubCell"/>
</dbReference>
<dbReference type="GO" id="GO:0005783">
    <property type="term" value="C:endoplasmic reticulum"/>
    <property type="evidence" value="ECO:0007669"/>
    <property type="project" value="UniProtKB-SubCell"/>
</dbReference>
<name>A0A8E2FCF2_9PEZI</name>
<evidence type="ECO:0000256" key="6">
    <source>
        <dbReference type="ARBA" id="ARBA00023136"/>
    </source>
</evidence>
<sequence>RPIIFARHSLGGLVIKEALIRSSGYHNNKQDLALGSVYISTRRVVFLGTPHRGSSKTALGQLVANVAKFALQRPTGKLIKLLEQELDILERHRRSFAGISNTMPLARVSEELPTVAGLIVPEYSASIDGFNVKTSTIPANYMDMCKFDNPGDIGYRRISGHILTFTQQATKEVAQGKHTTGPGASVTQASTPYLVTSSESGQSAKFSTHVISLSHSGDSFEVEEV</sequence>
<gene>
    <name evidence="7" type="ORF">AOQ84DRAFT_282224</name>
</gene>
<keyword evidence="4" id="KW-0256">Endoplasmic reticulum</keyword>
<feature type="non-terminal residue" evidence="7">
    <location>
        <position position="225"/>
    </location>
</feature>
<dbReference type="PANTHER" id="PTHR48182">
    <property type="entry name" value="PROTEIN SERAC1"/>
    <property type="match status" value="1"/>
</dbReference>
<keyword evidence="5" id="KW-0496">Mitochondrion</keyword>
<evidence type="ECO:0000313" key="7">
    <source>
        <dbReference type="EMBL" id="OCL13888.1"/>
    </source>
</evidence>
<proteinExistence type="predicted"/>
<dbReference type="EMBL" id="KV748658">
    <property type="protein sequence ID" value="OCL13888.1"/>
    <property type="molecule type" value="Genomic_DNA"/>
</dbReference>
<dbReference type="AlphaFoldDB" id="A0A8E2FCF2"/>
<reference evidence="7 8" key="1">
    <citation type="journal article" date="2016" name="Nat. Commun.">
        <title>Ectomycorrhizal ecology is imprinted in the genome of the dominant symbiotic fungus Cenococcum geophilum.</title>
        <authorList>
            <consortium name="DOE Joint Genome Institute"/>
            <person name="Peter M."/>
            <person name="Kohler A."/>
            <person name="Ohm R.A."/>
            <person name="Kuo A."/>
            <person name="Krutzmann J."/>
            <person name="Morin E."/>
            <person name="Arend M."/>
            <person name="Barry K.W."/>
            <person name="Binder M."/>
            <person name="Choi C."/>
            <person name="Clum A."/>
            <person name="Copeland A."/>
            <person name="Grisel N."/>
            <person name="Haridas S."/>
            <person name="Kipfer T."/>
            <person name="LaButti K."/>
            <person name="Lindquist E."/>
            <person name="Lipzen A."/>
            <person name="Maire R."/>
            <person name="Meier B."/>
            <person name="Mihaltcheva S."/>
            <person name="Molinier V."/>
            <person name="Murat C."/>
            <person name="Poggeler S."/>
            <person name="Quandt C.A."/>
            <person name="Sperisen C."/>
            <person name="Tritt A."/>
            <person name="Tisserant E."/>
            <person name="Crous P.W."/>
            <person name="Henrissat B."/>
            <person name="Nehls U."/>
            <person name="Egli S."/>
            <person name="Spatafora J.W."/>
            <person name="Grigoriev I.V."/>
            <person name="Martin F.M."/>
        </authorList>
    </citation>
    <scope>NUCLEOTIDE SEQUENCE [LARGE SCALE GENOMIC DNA]</scope>
    <source>
        <strain evidence="7 8">CBS 207.34</strain>
    </source>
</reference>
<evidence type="ECO:0000256" key="5">
    <source>
        <dbReference type="ARBA" id="ARBA00023128"/>
    </source>
</evidence>
<keyword evidence="6" id="KW-0472">Membrane</keyword>
<evidence type="ECO:0000256" key="2">
    <source>
        <dbReference type="ARBA" id="ARBA00004240"/>
    </source>
</evidence>
<evidence type="ECO:0000256" key="3">
    <source>
        <dbReference type="ARBA" id="ARBA00004370"/>
    </source>
</evidence>
<evidence type="ECO:0000256" key="1">
    <source>
        <dbReference type="ARBA" id="ARBA00004173"/>
    </source>
</evidence>
<dbReference type="GO" id="GO:0016020">
    <property type="term" value="C:membrane"/>
    <property type="evidence" value="ECO:0007669"/>
    <property type="project" value="UniProtKB-SubCell"/>
</dbReference>
<keyword evidence="8" id="KW-1185">Reference proteome</keyword>
<dbReference type="OrthoDB" id="5086500at2759"/>
<protein>
    <recommendedName>
        <fullName evidence="9">Protein SERAC1</fullName>
    </recommendedName>
</protein>
<dbReference type="PANTHER" id="PTHR48182:SF2">
    <property type="entry name" value="PROTEIN SERAC1"/>
    <property type="match status" value="1"/>
</dbReference>
<dbReference type="InterPro" id="IPR029058">
    <property type="entry name" value="AB_hydrolase_fold"/>
</dbReference>
<comment type="subcellular location">
    <subcellularLocation>
        <location evidence="2">Endoplasmic reticulum</location>
    </subcellularLocation>
    <subcellularLocation>
        <location evidence="3">Membrane</location>
    </subcellularLocation>
    <subcellularLocation>
        <location evidence="1">Mitochondrion</location>
    </subcellularLocation>
</comment>
<accession>A0A8E2FCF2</accession>